<feature type="signal peptide" evidence="2">
    <location>
        <begin position="1"/>
        <end position="27"/>
    </location>
</feature>
<feature type="chain" id="PRO_5046888259" description="Lipoprotein" evidence="2">
    <location>
        <begin position="28"/>
        <end position="204"/>
    </location>
</feature>
<evidence type="ECO:0008006" key="5">
    <source>
        <dbReference type="Google" id="ProtNLM"/>
    </source>
</evidence>
<dbReference type="RefSeq" id="WP_229701456.1">
    <property type="nucleotide sequence ID" value="NZ_BMMV01000054.1"/>
</dbReference>
<name>A0ABQ2EZE3_9ACTN</name>
<keyword evidence="2" id="KW-0732">Signal</keyword>
<sequence>MRRELKTMTALGAVLLLGLLGGCSTEATDEPERNAKGDTAAPAVERGESVGAKGSPCELPAIFDTAAGWTAEAVTAPGMPAQGPVTLACEIDAKPVGHIGFLRVWTGGKADDDPRKALEAFTAAEAPSREDAAFEETKVGPYDGVEVGYLNTGEMLDAPKKERALAFATPDGLVVLHLGGADTTEHEQMLPAFELTKRSVRAGS</sequence>
<keyword evidence="4" id="KW-1185">Reference proteome</keyword>
<dbReference type="PROSITE" id="PS51257">
    <property type="entry name" value="PROKAR_LIPOPROTEIN"/>
    <property type="match status" value="1"/>
</dbReference>
<organism evidence="3 4">
    <name type="scientific">Streptomyces camponoticapitis</name>
    <dbReference type="NCBI Taxonomy" id="1616125"/>
    <lineage>
        <taxon>Bacteria</taxon>
        <taxon>Bacillati</taxon>
        <taxon>Actinomycetota</taxon>
        <taxon>Actinomycetes</taxon>
        <taxon>Kitasatosporales</taxon>
        <taxon>Streptomycetaceae</taxon>
        <taxon>Streptomyces</taxon>
    </lineage>
</organism>
<gene>
    <name evidence="3" type="ORF">GCM10011583_74710</name>
</gene>
<evidence type="ECO:0000313" key="4">
    <source>
        <dbReference type="Proteomes" id="UP000660265"/>
    </source>
</evidence>
<dbReference type="Pfam" id="PF18966">
    <property type="entry name" value="Lipoprotein_23"/>
    <property type="match status" value="1"/>
</dbReference>
<feature type="region of interest" description="Disordered" evidence="1">
    <location>
        <begin position="26"/>
        <end position="52"/>
    </location>
</feature>
<dbReference type="InterPro" id="IPR044058">
    <property type="entry name" value="Lipoprotein_23"/>
</dbReference>
<evidence type="ECO:0000313" key="3">
    <source>
        <dbReference type="EMBL" id="GGK32000.1"/>
    </source>
</evidence>
<dbReference type="Proteomes" id="UP000660265">
    <property type="component" value="Unassembled WGS sequence"/>
</dbReference>
<dbReference type="EMBL" id="BMMV01000054">
    <property type="protein sequence ID" value="GGK32000.1"/>
    <property type="molecule type" value="Genomic_DNA"/>
</dbReference>
<proteinExistence type="predicted"/>
<reference evidence="4" key="1">
    <citation type="journal article" date="2019" name="Int. J. Syst. Evol. Microbiol.">
        <title>The Global Catalogue of Microorganisms (GCM) 10K type strain sequencing project: providing services to taxonomists for standard genome sequencing and annotation.</title>
        <authorList>
            <consortium name="The Broad Institute Genomics Platform"/>
            <consortium name="The Broad Institute Genome Sequencing Center for Infectious Disease"/>
            <person name="Wu L."/>
            <person name="Ma J."/>
        </authorList>
    </citation>
    <scope>NUCLEOTIDE SEQUENCE [LARGE SCALE GENOMIC DNA]</scope>
    <source>
        <strain evidence="4">CGMCC 4.7275</strain>
    </source>
</reference>
<accession>A0ABQ2EZE3</accession>
<protein>
    <recommendedName>
        <fullName evidence="5">Lipoprotein</fullName>
    </recommendedName>
</protein>
<evidence type="ECO:0000256" key="2">
    <source>
        <dbReference type="SAM" id="SignalP"/>
    </source>
</evidence>
<evidence type="ECO:0000256" key="1">
    <source>
        <dbReference type="SAM" id="MobiDB-lite"/>
    </source>
</evidence>
<comment type="caution">
    <text evidence="3">The sequence shown here is derived from an EMBL/GenBank/DDBJ whole genome shotgun (WGS) entry which is preliminary data.</text>
</comment>